<protein>
    <recommendedName>
        <fullName evidence="1">SnoaL-like domain-containing protein</fullName>
    </recommendedName>
</protein>
<dbReference type="EMBL" id="FPBO01000021">
    <property type="protein sequence ID" value="SFV02680.1"/>
    <property type="molecule type" value="Genomic_DNA"/>
</dbReference>
<dbReference type="Pfam" id="PF12680">
    <property type="entry name" value="SnoaL_2"/>
    <property type="match status" value="1"/>
</dbReference>
<sequence>MAISPAADNKDVVRHFLEVFSSGDVAGIVGLLHPDATWWVSGRIAGLSATYTRRELGELLKGVTAIYKQGALKITPLSMIAEGARVAAEAESYAELQNGRVYNNFYHFVFEIADGKIWRVKEYMDTQHAYDTFIKPEGEK</sequence>
<dbReference type="SUPFAM" id="SSF54427">
    <property type="entry name" value="NTF2-like"/>
    <property type="match status" value="1"/>
</dbReference>
<evidence type="ECO:0000313" key="3">
    <source>
        <dbReference type="Proteomes" id="UP000199391"/>
    </source>
</evidence>
<evidence type="ECO:0000313" key="2">
    <source>
        <dbReference type="EMBL" id="SFV02680.1"/>
    </source>
</evidence>
<name>A0A1I7KZ01_9BURK</name>
<keyword evidence="3" id="KW-1185">Reference proteome</keyword>
<accession>A0A1I7KZ01</accession>
<organism evidence="2 3">
    <name type="scientific">Pseudoduganella namucuonensis</name>
    <dbReference type="NCBI Taxonomy" id="1035707"/>
    <lineage>
        <taxon>Bacteria</taxon>
        <taxon>Pseudomonadati</taxon>
        <taxon>Pseudomonadota</taxon>
        <taxon>Betaproteobacteria</taxon>
        <taxon>Burkholderiales</taxon>
        <taxon>Oxalobacteraceae</taxon>
        <taxon>Telluria group</taxon>
        <taxon>Pseudoduganella</taxon>
    </lineage>
</organism>
<dbReference type="STRING" id="1035707.SAMN05216552_102146"/>
<dbReference type="InterPro" id="IPR037401">
    <property type="entry name" value="SnoaL-like"/>
</dbReference>
<gene>
    <name evidence="2" type="ORF">SAMN05216552_102146</name>
</gene>
<dbReference type="OrthoDB" id="7061942at2"/>
<dbReference type="AlphaFoldDB" id="A0A1I7KZ01"/>
<evidence type="ECO:0000259" key="1">
    <source>
        <dbReference type="Pfam" id="PF12680"/>
    </source>
</evidence>
<reference evidence="3" key="1">
    <citation type="submission" date="2016-10" db="EMBL/GenBank/DDBJ databases">
        <authorList>
            <person name="Varghese N."/>
            <person name="Submissions S."/>
        </authorList>
    </citation>
    <scope>NUCLEOTIDE SEQUENCE [LARGE SCALE GENOMIC DNA]</scope>
    <source>
        <strain evidence="3">CGMCC 1.11014</strain>
    </source>
</reference>
<dbReference type="Gene3D" id="3.10.450.50">
    <property type="match status" value="1"/>
</dbReference>
<feature type="domain" description="SnoaL-like" evidence="1">
    <location>
        <begin position="13"/>
        <end position="120"/>
    </location>
</feature>
<dbReference type="InterPro" id="IPR032710">
    <property type="entry name" value="NTF2-like_dom_sf"/>
</dbReference>
<dbReference type="RefSeq" id="WP_093557464.1">
    <property type="nucleotide sequence ID" value="NZ_FPBO01000021.1"/>
</dbReference>
<proteinExistence type="predicted"/>
<dbReference type="Proteomes" id="UP000199391">
    <property type="component" value="Unassembled WGS sequence"/>
</dbReference>